<evidence type="ECO:0000259" key="2">
    <source>
        <dbReference type="Pfam" id="PF26215"/>
    </source>
</evidence>
<name>A0AAV3YHU0_9GAST</name>
<dbReference type="PANTHER" id="PTHR21301:SF10">
    <property type="entry name" value="REVERSE TRANSCRIPTASE DOMAIN-CONTAINING PROTEIN"/>
    <property type="match status" value="1"/>
</dbReference>
<protein>
    <submittedName>
        <fullName evidence="3">Inositol hexakisphosphate and diphosphoinositol-pentakisphosphate kinase 2</fullName>
    </submittedName>
</protein>
<feature type="domain" description="Helix-turn-helix" evidence="2">
    <location>
        <begin position="103"/>
        <end position="157"/>
    </location>
</feature>
<dbReference type="InterPro" id="IPR058912">
    <property type="entry name" value="HTH_animal"/>
</dbReference>
<dbReference type="Pfam" id="PF26215">
    <property type="entry name" value="HTH_animal"/>
    <property type="match status" value="1"/>
</dbReference>
<organism evidence="3 4">
    <name type="scientific">Plakobranchus ocellatus</name>
    <dbReference type="NCBI Taxonomy" id="259542"/>
    <lineage>
        <taxon>Eukaryota</taxon>
        <taxon>Metazoa</taxon>
        <taxon>Spiralia</taxon>
        <taxon>Lophotrochozoa</taxon>
        <taxon>Mollusca</taxon>
        <taxon>Gastropoda</taxon>
        <taxon>Heterobranchia</taxon>
        <taxon>Euthyneura</taxon>
        <taxon>Panpulmonata</taxon>
        <taxon>Sacoglossa</taxon>
        <taxon>Placobranchoidea</taxon>
        <taxon>Plakobranchidae</taxon>
        <taxon>Plakobranchus</taxon>
    </lineage>
</organism>
<evidence type="ECO:0000256" key="1">
    <source>
        <dbReference type="SAM" id="MobiDB-lite"/>
    </source>
</evidence>
<dbReference type="PANTHER" id="PTHR21301">
    <property type="entry name" value="REVERSE TRANSCRIPTASE"/>
    <property type="match status" value="1"/>
</dbReference>
<dbReference type="EMBL" id="BLXT01000975">
    <property type="protein sequence ID" value="GFN81843.1"/>
    <property type="molecule type" value="Genomic_DNA"/>
</dbReference>
<dbReference type="AlphaFoldDB" id="A0AAV3YHU0"/>
<dbReference type="Proteomes" id="UP000735302">
    <property type="component" value="Unassembled WGS sequence"/>
</dbReference>
<keyword evidence="4" id="KW-1185">Reference proteome</keyword>
<keyword evidence="3" id="KW-0808">Transferase</keyword>
<dbReference type="GO" id="GO:0016301">
    <property type="term" value="F:kinase activity"/>
    <property type="evidence" value="ECO:0007669"/>
    <property type="project" value="UniProtKB-KW"/>
</dbReference>
<reference evidence="3 4" key="1">
    <citation type="journal article" date="2021" name="Elife">
        <title>Chloroplast acquisition without the gene transfer in kleptoplastic sea slugs, Plakobranchus ocellatus.</title>
        <authorList>
            <person name="Maeda T."/>
            <person name="Takahashi S."/>
            <person name="Yoshida T."/>
            <person name="Shimamura S."/>
            <person name="Takaki Y."/>
            <person name="Nagai Y."/>
            <person name="Toyoda A."/>
            <person name="Suzuki Y."/>
            <person name="Arimoto A."/>
            <person name="Ishii H."/>
            <person name="Satoh N."/>
            <person name="Nishiyama T."/>
            <person name="Hasebe M."/>
            <person name="Maruyama T."/>
            <person name="Minagawa J."/>
            <person name="Obokata J."/>
            <person name="Shigenobu S."/>
        </authorList>
    </citation>
    <scope>NUCLEOTIDE SEQUENCE [LARGE SCALE GENOMIC DNA]</scope>
</reference>
<comment type="caution">
    <text evidence="3">The sequence shown here is derived from an EMBL/GenBank/DDBJ whole genome shotgun (WGS) entry which is preliminary data.</text>
</comment>
<evidence type="ECO:0000313" key="3">
    <source>
        <dbReference type="EMBL" id="GFN81843.1"/>
    </source>
</evidence>
<gene>
    <name evidence="3" type="ORF">PoB_000834900</name>
</gene>
<proteinExistence type="predicted"/>
<sequence>MGSFDDAETCKLVGLYLLSQLQNLDINVSLYRDDGLAVTTKSAREAESIKKKIFKIFKGNGLNITIEVNNKTKKKPADFLDILLDLRMGTYKLYKNLNTNINYINKESNHPPSVTRNLTKSRAIRLSNNSSNAESFQQAAEKYQEALACSGYKQQLVYTPTYKTLTRAGASRANTTSRPTAKGEKRPTQLITKKNPAAAKCICEGTALG</sequence>
<accession>A0AAV3YHU0</accession>
<keyword evidence="3" id="KW-0418">Kinase</keyword>
<feature type="region of interest" description="Disordered" evidence="1">
    <location>
        <begin position="168"/>
        <end position="187"/>
    </location>
</feature>
<evidence type="ECO:0000313" key="4">
    <source>
        <dbReference type="Proteomes" id="UP000735302"/>
    </source>
</evidence>